<dbReference type="PANTHER" id="PTHR10755:SF0">
    <property type="entry name" value="OXYGEN-DEPENDENT COPROPORPHYRINOGEN-III OXIDASE, MITOCHONDRIAL"/>
    <property type="match status" value="1"/>
</dbReference>
<dbReference type="AlphaFoldDB" id="A0AA35XBW4"/>
<name>A0AA35XBW4_GEOBA</name>
<dbReference type="Pfam" id="PF01218">
    <property type="entry name" value="Coprogen_oxidas"/>
    <property type="match status" value="1"/>
</dbReference>
<dbReference type="GO" id="GO:0004109">
    <property type="term" value="F:coproporphyrinogen oxidase activity"/>
    <property type="evidence" value="ECO:0007669"/>
    <property type="project" value="UniProtKB-EC"/>
</dbReference>
<dbReference type="PRINTS" id="PR00073">
    <property type="entry name" value="COPRGNOXDASE"/>
</dbReference>
<keyword evidence="7" id="KW-0627">Porphyrin biosynthesis</keyword>
<evidence type="ECO:0000256" key="6">
    <source>
        <dbReference type="ARBA" id="ARBA00023133"/>
    </source>
</evidence>
<keyword evidence="9" id="KW-1185">Reference proteome</keyword>
<dbReference type="NCBIfam" id="NF003727">
    <property type="entry name" value="PRK05330.1"/>
    <property type="match status" value="1"/>
</dbReference>
<accession>A0AA35XBW4</accession>
<evidence type="ECO:0000313" key="8">
    <source>
        <dbReference type="EMBL" id="CAI8051744.1"/>
    </source>
</evidence>
<dbReference type="SUPFAM" id="SSF102886">
    <property type="entry name" value="Coproporphyrinogen III oxidase"/>
    <property type="match status" value="1"/>
</dbReference>
<dbReference type="EMBL" id="CASHTH010003955">
    <property type="protein sequence ID" value="CAI8051744.1"/>
    <property type="molecule type" value="Genomic_DNA"/>
</dbReference>
<dbReference type="EC" id="1.3.3.3" evidence="4"/>
<comment type="similarity">
    <text evidence="2">Belongs to the aerobic coproporphyrinogen-III oxidase family.</text>
</comment>
<sequence length="396" mass="44971">MWKTFSAVRASLSTICRALHSPLGPSSVRVNWVLTAVRAASSSSRRRLLWGSGVCFSGLAVAFTLDKPTSCTWKAEPISGVKALRGAPSEMRLRMEKLCMDLQGQLCAELERFESGDKKFRVDRWTREEGGGGISCVLQDGESFEKAGINISVVHGNLPPAAVAQMRSRGKAMQEGKQLPFYAVGISCVVHPVNPMVPTIHFNYRYFEVSDSSGKILSWFGGGTDLTPYYLNEEDAKHFHSTLKQACDAHDKTYYPKYKKWCDNYFNIPHRKERRGIGGIFFDDLETPTKEDCFKFVSSCASSVIPSYVPLVEKHYRDSFKENHMRWQQLRRGRYTEFNLVYDRGTKFGLHTPAARIESILMSLPLTARWEYMHEPEKGSPEDELLQVLRTPKDWI</sequence>
<evidence type="ECO:0000256" key="4">
    <source>
        <dbReference type="ARBA" id="ARBA00012869"/>
    </source>
</evidence>
<evidence type="ECO:0000256" key="3">
    <source>
        <dbReference type="ARBA" id="ARBA00011738"/>
    </source>
</evidence>
<dbReference type="FunFam" id="3.40.1500.10:FF:000002">
    <property type="entry name" value="oxygen-dependent coproporphyrinogen-III oxidase, mitochondrial"/>
    <property type="match status" value="1"/>
</dbReference>
<dbReference type="Gene3D" id="3.40.1500.10">
    <property type="entry name" value="Coproporphyrinogen III oxidase, aerobic"/>
    <property type="match status" value="1"/>
</dbReference>
<evidence type="ECO:0000256" key="7">
    <source>
        <dbReference type="ARBA" id="ARBA00023244"/>
    </source>
</evidence>
<organism evidence="8 9">
    <name type="scientific">Geodia barretti</name>
    <name type="common">Barrett's horny sponge</name>
    <dbReference type="NCBI Taxonomy" id="519541"/>
    <lineage>
        <taxon>Eukaryota</taxon>
        <taxon>Metazoa</taxon>
        <taxon>Porifera</taxon>
        <taxon>Demospongiae</taxon>
        <taxon>Heteroscleromorpha</taxon>
        <taxon>Tetractinellida</taxon>
        <taxon>Astrophorina</taxon>
        <taxon>Geodiidae</taxon>
        <taxon>Geodia</taxon>
    </lineage>
</organism>
<reference evidence="8" key="1">
    <citation type="submission" date="2023-03" db="EMBL/GenBank/DDBJ databases">
        <authorList>
            <person name="Steffen K."/>
            <person name="Cardenas P."/>
        </authorList>
    </citation>
    <scope>NUCLEOTIDE SEQUENCE</scope>
</reference>
<dbReference type="Proteomes" id="UP001174909">
    <property type="component" value="Unassembled WGS sequence"/>
</dbReference>
<dbReference type="GO" id="GO:0005737">
    <property type="term" value="C:cytoplasm"/>
    <property type="evidence" value="ECO:0007669"/>
    <property type="project" value="TreeGrafter"/>
</dbReference>
<comment type="caution">
    <text evidence="8">The sequence shown here is derived from an EMBL/GenBank/DDBJ whole genome shotgun (WGS) entry which is preliminary data.</text>
</comment>
<evidence type="ECO:0000256" key="2">
    <source>
        <dbReference type="ARBA" id="ARBA00010644"/>
    </source>
</evidence>
<keyword evidence="6" id="KW-0350">Heme biosynthesis</keyword>
<dbReference type="PROSITE" id="PS01021">
    <property type="entry name" value="COPROGEN_OXIDASE"/>
    <property type="match status" value="1"/>
</dbReference>
<dbReference type="PANTHER" id="PTHR10755">
    <property type="entry name" value="COPROPORPHYRINOGEN III OXIDASE, MITOCHONDRIAL"/>
    <property type="match status" value="1"/>
</dbReference>
<dbReference type="GO" id="GO:0006782">
    <property type="term" value="P:protoporphyrinogen IX biosynthetic process"/>
    <property type="evidence" value="ECO:0007669"/>
    <property type="project" value="TreeGrafter"/>
</dbReference>
<protein>
    <recommendedName>
        <fullName evidence="4">coproporphyrinogen oxidase</fullName>
        <ecNumber evidence="4">1.3.3.3</ecNumber>
    </recommendedName>
</protein>
<dbReference type="InterPro" id="IPR036406">
    <property type="entry name" value="Coprogen_oxidase_aer_sf"/>
</dbReference>
<dbReference type="InterPro" id="IPR018375">
    <property type="entry name" value="Coprogen_oxidase_CS"/>
</dbReference>
<evidence type="ECO:0000256" key="5">
    <source>
        <dbReference type="ARBA" id="ARBA00023002"/>
    </source>
</evidence>
<keyword evidence="5" id="KW-0560">Oxidoreductase</keyword>
<evidence type="ECO:0000313" key="9">
    <source>
        <dbReference type="Proteomes" id="UP001174909"/>
    </source>
</evidence>
<evidence type="ECO:0000256" key="1">
    <source>
        <dbReference type="ARBA" id="ARBA00005168"/>
    </source>
</evidence>
<comment type="pathway">
    <text evidence="1">Porphyrin-containing compound metabolism; protoporphyrin-IX biosynthesis; protoporphyrinogen-IX from coproporphyrinogen-III (O2 route): step 1/1.</text>
</comment>
<comment type="subunit">
    <text evidence="3">Homodimer.</text>
</comment>
<gene>
    <name evidence="8" type="ORF">GBAR_LOCUS28315</name>
</gene>
<proteinExistence type="inferred from homology"/>
<dbReference type="InterPro" id="IPR001260">
    <property type="entry name" value="Coprogen_oxidase_aer"/>
</dbReference>